<accession>A0A6L3AY88</accession>
<feature type="transmembrane region" description="Helical" evidence="1">
    <location>
        <begin position="79"/>
        <end position="103"/>
    </location>
</feature>
<feature type="transmembrane region" description="Helical" evidence="1">
    <location>
        <begin position="109"/>
        <end position="130"/>
    </location>
</feature>
<evidence type="ECO:0000256" key="1">
    <source>
        <dbReference type="SAM" id="Phobius"/>
    </source>
</evidence>
<feature type="transmembrane region" description="Helical" evidence="1">
    <location>
        <begin position="272"/>
        <end position="294"/>
    </location>
</feature>
<keyword evidence="1" id="KW-0472">Membrane</keyword>
<dbReference type="EMBL" id="QOKV01000011">
    <property type="protein sequence ID" value="KAA0684544.1"/>
    <property type="molecule type" value="Genomic_DNA"/>
</dbReference>
<comment type="caution">
    <text evidence="2">The sequence shown here is derived from an EMBL/GenBank/DDBJ whole genome shotgun (WGS) entry which is preliminary data.</text>
</comment>
<feature type="transmembrane region" description="Helical" evidence="1">
    <location>
        <begin position="342"/>
        <end position="359"/>
    </location>
</feature>
<keyword evidence="1" id="KW-1133">Transmembrane helix</keyword>
<feature type="transmembrane region" description="Helical" evidence="1">
    <location>
        <begin position="300"/>
        <end position="321"/>
    </location>
</feature>
<sequence>MKTTLHTRAGCDSFLLFAALCAATLVAVWVPWFLGLIGLEMAFSPSSWHAHELLFGFMPVIVGSVLLTAVGNRTERRPLAAWPFAALIAVWIVGRLGVAGSAALEPLTVALLALLFPAALIPVAGWKFLLTKNGRSLTILTVLAALVGAQSLFHWELWRFGRSVHGTSLAVAALLTWTMLGGGIIPDGRGITPSLAGKRRKARGNPLRHVRSTLFNRVAMGLGLLALATWILREDGVLDERLTGALLLAAGFTQTARLARWRPHRAPSGLPVFVLHVARTFIPAGFLLAAWASLGGDTAFNAAALHAWTMGAVGGMTLAVMMTQSTLAHNRHALTTSRLSTGIHLAVAAAACACIAASLDPQHTMLLIPLAGVLWIAAFLMLALVYGRKSA</sequence>
<name>A0A6L3AY88_AZOBR</name>
<evidence type="ECO:0000313" key="3">
    <source>
        <dbReference type="Proteomes" id="UP000476837"/>
    </source>
</evidence>
<organism evidence="2 3">
    <name type="scientific">Azospirillum brasilense</name>
    <dbReference type="NCBI Taxonomy" id="192"/>
    <lineage>
        <taxon>Bacteria</taxon>
        <taxon>Pseudomonadati</taxon>
        <taxon>Pseudomonadota</taxon>
        <taxon>Alphaproteobacteria</taxon>
        <taxon>Rhodospirillales</taxon>
        <taxon>Azospirillaceae</taxon>
        <taxon>Azospirillum</taxon>
    </lineage>
</organism>
<dbReference type="AlphaFoldDB" id="A0A6L3AY88"/>
<feature type="transmembrane region" description="Helical" evidence="1">
    <location>
        <begin position="365"/>
        <end position="386"/>
    </location>
</feature>
<gene>
    <name evidence="2" type="ORF">DS837_18140</name>
</gene>
<feature type="transmembrane region" description="Helical" evidence="1">
    <location>
        <begin position="12"/>
        <end position="33"/>
    </location>
</feature>
<feature type="transmembrane region" description="Helical" evidence="1">
    <location>
        <begin position="167"/>
        <end position="192"/>
    </location>
</feature>
<keyword evidence="1" id="KW-0812">Transmembrane</keyword>
<evidence type="ECO:0000313" key="2">
    <source>
        <dbReference type="EMBL" id="KAA0684544.1"/>
    </source>
</evidence>
<protein>
    <submittedName>
        <fullName evidence="2">NnrS family protein</fullName>
    </submittedName>
</protein>
<dbReference type="RefSeq" id="WP_149166057.1">
    <property type="nucleotide sequence ID" value="NZ_QOKV01000011.1"/>
</dbReference>
<feature type="transmembrane region" description="Helical" evidence="1">
    <location>
        <begin position="244"/>
        <end position="260"/>
    </location>
</feature>
<dbReference type="Pfam" id="PF05940">
    <property type="entry name" value="NnrS"/>
    <property type="match status" value="1"/>
</dbReference>
<dbReference type="InterPro" id="IPR010266">
    <property type="entry name" value="NnrS"/>
</dbReference>
<feature type="transmembrane region" description="Helical" evidence="1">
    <location>
        <begin position="53"/>
        <end position="72"/>
    </location>
</feature>
<proteinExistence type="predicted"/>
<reference evidence="2 3" key="1">
    <citation type="submission" date="2018-07" db="EMBL/GenBank/DDBJ databases">
        <title>Genome sequence of Roseomonas fauriae ATCC 49958.</title>
        <authorList>
            <person name="Sant'Anna F.H."/>
            <person name="Baldani J.I."/>
            <person name="Zilli J.E."/>
            <person name="Reis V.M."/>
            <person name="Hartmann A."/>
            <person name="Cruz L."/>
            <person name="de Souza E.M."/>
            <person name="de Oliveira Pedrosa F."/>
            <person name="Passaglia L.M.P."/>
        </authorList>
    </citation>
    <scope>NUCLEOTIDE SEQUENCE [LARGE SCALE GENOMIC DNA]</scope>
    <source>
        <strain evidence="2 3">ATCC 49958</strain>
    </source>
</reference>
<feature type="transmembrane region" description="Helical" evidence="1">
    <location>
        <begin position="137"/>
        <end position="155"/>
    </location>
</feature>
<dbReference type="Proteomes" id="UP000476837">
    <property type="component" value="Unassembled WGS sequence"/>
</dbReference>
<feature type="transmembrane region" description="Helical" evidence="1">
    <location>
        <begin position="213"/>
        <end position="232"/>
    </location>
</feature>